<name>A0AAE1SXA5_9SOLA</name>
<evidence type="ECO:0000313" key="2">
    <source>
        <dbReference type="Proteomes" id="UP001291623"/>
    </source>
</evidence>
<comment type="caution">
    <text evidence="1">The sequence shown here is derived from an EMBL/GenBank/DDBJ whole genome shotgun (WGS) entry which is preliminary data.</text>
</comment>
<proteinExistence type="predicted"/>
<evidence type="ECO:0000313" key="1">
    <source>
        <dbReference type="EMBL" id="KAK4376371.1"/>
    </source>
</evidence>
<organism evidence="1 2">
    <name type="scientific">Anisodus tanguticus</name>
    <dbReference type="NCBI Taxonomy" id="243964"/>
    <lineage>
        <taxon>Eukaryota</taxon>
        <taxon>Viridiplantae</taxon>
        <taxon>Streptophyta</taxon>
        <taxon>Embryophyta</taxon>
        <taxon>Tracheophyta</taxon>
        <taxon>Spermatophyta</taxon>
        <taxon>Magnoliopsida</taxon>
        <taxon>eudicotyledons</taxon>
        <taxon>Gunneridae</taxon>
        <taxon>Pentapetalae</taxon>
        <taxon>asterids</taxon>
        <taxon>lamiids</taxon>
        <taxon>Solanales</taxon>
        <taxon>Solanaceae</taxon>
        <taxon>Solanoideae</taxon>
        <taxon>Hyoscyameae</taxon>
        <taxon>Anisodus</taxon>
    </lineage>
</organism>
<dbReference type="SUPFAM" id="SSF82153">
    <property type="entry name" value="FAS1 domain"/>
    <property type="match status" value="1"/>
</dbReference>
<dbReference type="Proteomes" id="UP001291623">
    <property type="component" value="Unassembled WGS sequence"/>
</dbReference>
<protein>
    <submittedName>
        <fullName evidence="1">Uncharacterized protein</fullName>
    </submittedName>
</protein>
<dbReference type="AlphaFoldDB" id="A0AAE1SXA5"/>
<gene>
    <name evidence="1" type="ORF">RND71_002667</name>
</gene>
<dbReference type="EMBL" id="JAVYJV010000002">
    <property type="protein sequence ID" value="KAK4376371.1"/>
    <property type="molecule type" value="Genomic_DNA"/>
</dbReference>
<sequence>MQSIINATHAMSTSGYTTMSAITTKMHKLLLYWSKLNVTGFTIFAPIESAFTCDNVSGCTEATHFETVLLHYSPVYLPHGTLRFIMEIPTISIHEIEIEIESLTVTSFFGDSDIEIESVKVSLPPIYDDGCVIVYSIEQIFVINYINRKIVVHTKSSSNGRIPRDPEL</sequence>
<dbReference type="PANTHER" id="PTHR33985">
    <property type="entry name" value="OS02G0491300 PROTEIN-RELATED"/>
    <property type="match status" value="1"/>
</dbReference>
<dbReference type="InterPro" id="IPR052806">
    <property type="entry name" value="Fasciclin-like_AGP"/>
</dbReference>
<keyword evidence="2" id="KW-1185">Reference proteome</keyword>
<accession>A0AAE1SXA5</accession>
<dbReference type="PANTHER" id="PTHR33985:SF17">
    <property type="entry name" value="FASCICLIN-LIKE ARABINOGALACTAN PROTEIN 20"/>
    <property type="match status" value="1"/>
</dbReference>
<reference evidence="1" key="1">
    <citation type="submission" date="2023-12" db="EMBL/GenBank/DDBJ databases">
        <title>Genome assembly of Anisodus tanguticus.</title>
        <authorList>
            <person name="Wang Y.-J."/>
        </authorList>
    </citation>
    <scope>NUCLEOTIDE SEQUENCE</scope>
    <source>
        <strain evidence="1">KB-2021</strain>
        <tissue evidence="1">Leaf</tissue>
    </source>
</reference>
<dbReference type="InterPro" id="IPR036378">
    <property type="entry name" value="FAS1_dom_sf"/>
</dbReference>